<keyword evidence="3" id="KW-1185">Reference proteome</keyword>
<dbReference type="Pfam" id="PF00561">
    <property type="entry name" value="Abhydrolase_1"/>
    <property type="match status" value="1"/>
</dbReference>
<dbReference type="InterPro" id="IPR000073">
    <property type="entry name" value="AB_hydrolase_1"/>
</dbReference>
<dbReference type="SUPFAM" id="SSF53474">
    <property type="entry name" value="alpha/beta-Hydrolases"/>
    <property type="match status" value="1"/>
</dbReference>
<evidence type="ECO:0000313" key="2">
    <source>
        <dbReference type="EMBL" id="CAG8491558.1"/>
    </source>
</evidence>
<proteinExistence type="predicted"/>
<sequence length="214" mass="24264">MIEKHISATLPYSPLVTLYQPSPTITTNLSKKSALLLTSYKYESQRGHISLYKDIMNELMSTGISCVEMKFTSKPENLEYCIQDILEIIEKLKRDHGIEKFVVAGWSFAGAIVLRIAALKRSRLICGCVTLAIQSTEPISIDIMRKISPLPILIIHGYKDDQAQICISKELYRNALAPKGIYLPFSVDHHFTVKENTTKKIVNFCKNVLSEIWE</sequence>
<comment type="caution">
    <text evidence="2">The sequence shown here is derived from an EMBL/GenBank/DDBJ whole genome shotgun (WGS) entry which is preliminary data.</text>
</comment>
<dbReference type="Gene3D" id="3.40.50.1820">
    <property type="entry name" value="alpha/beta hydrolase"/>
    <property type="match status" value="1"/>
</dbReference>
<protein>
    <submittedName>
        <fullName evidence="2">6548_t:CDS:1</fullName>
    </submittedName>
</protein>
<reference evidence="2" key="1">
    <citation type="submission" date="2021-06" db="EMBL/GenBank/DDBJ databases">
        <authorList>
            <person name="Kallberg Y."/>
            <person name="Tangrot J."/>
            <person name="Rosling A."/>
        </authorList>
    </citation>
    <scope>NUCLEOTIDE SEQUENCE</scope>
    <source>
        <strain evidence="2">FL130A</strain>
    </source>
</reference>
<dbReference type="OrthoDB" id="2498029at2759"/>
<evidence type="ECO:0000259" key="1">
    <source>
        <dbReference type="Pfam" id="PF00561"/>
    </source>
</evidence>
<dbReference type="InterPro" id="IPR029058">
    <property type="entry name" value="AB_hydrolase_fold"/>
</dbReference>
<name>A0A9N8WPK6_9GLOM</name>
<evidence type="ECO:0000313" key="3">
    <source>
        <dbReference type="Proteomes" id="UP000789508"/>
    </source>
</evidence>
<dbReference type="Proteomes" id="UP000789508">
    <property type="component" value="Unassembled WGS sequence"/>
</dbReference>
<accession>A0A9N8WPK6</accession>
<organism evidence="2 3">
    <name type="scientific">Ambispora leptoticha</name>
    <dbReference type="NCBI Taxonomy" id="144679"/>
    <lineage>
        <taxon>Eukaryota</taxon>
        <taxon>Fungi</taxon>
        <taxon>Fungi incertae sedis</taxon>
        <taxon>Mucoromycota</taxon>
        <taxon>Glomeromycotina</taxon>
        <taxon>Glomeromycetes</taxon>
        <taxon>Archaeosporales</taxon>
        <taxon>Ambisporaceae</taxon>
        <taxon>Ambispora</taxon>
    </lineage>
</organism>
<feature type="domain" description="AB hydrolase-1" evidence="1">
    <location>
        <begin position="71"/>
        <end position="145"/>
    </location>
</feature>
<dbReference type="EMBL" id="CAJVPS010000512">
    <property type="protein sequence ID" value="CAG8491558.1"/>
    <property type="molecule type" value="Genomic_DNA"/>
</dbReference>
<dbReference type="AlphaFoldDB" id="A0A9N8WPK6"/>
<gene>
    <name evidence="2" type="ORF">ALEPTO_LOCUS3015</name>
</gene>